<feature type="domain" description="ABC1 atypical kinase-like" evidence="1">
    <location>
        <begin position="1"/>
        <end position="100"/>
    </location>
</feature>
<dbReference type="SUPFAM" id="SSF56112">
    <property type="entry name" value="Protein kinase-like (PK-like)"/>
    <property type="match status" value="1"/>
</dbReference>
<dbReference type="InterPro" id="IPR004147">
    <property type="entry name" value="ABC1_dom"/>
</dbReference>
<organism evidence="2">
    <name type="scientific">Opuntia streptacantha</name>
    <name type="common">Prickly pear cactus</name>
    <name type="synonym">Opuntia cardona</name>
    <dbReference type="NCBI Taxonomy" id="393608"/>
    <lineage>
        <taxon>Eukaryota</taxon>
        <taxon>Viridiplantae</taxon>
        <taxon>Streptophyta</taxon>
        <taxon>Embryophyta</taxon>
        <taxon>Tracheophyta</taxon>
        <taxon>Spermatophyta</taxon>
        <taxon>Magnoliopsida</taxon>
        <taxon>eudicotyledons</taxon>
        <taxon>Gunneridae</taxon>
        <taxon>Pentapetalae</taxon>
        <taxon>Caryophyllales</taxon>
        <taxon>Cactineae</taxon>
        <taxon>Cactaceae</taxon>
        <taxon>Opuntioideae</taxon>
        <taxon>Opuntia</taxon>
    </lineage>
</organism>
<accession>A0A7C9APK3</accession>
<dbReference type="Pfam" id="PF03109">
    <property type="entry name" value="ABC1"/>
    <property type="match status" value="1"/>
</dbReference>
<reference evidence="2" key="2">
    <citation type="submission" date="2020-07" db="EMBL/GenBank/DDBJ databases">
        <authorList>
            <person name="Vera ALvarez R."/>
            <person name="Arias-Moreno D.M."/>
            <person name="Jimenez-Jacinto V."/>
            <person name="Jimenez-Bremont J.F."/>
            <person name="Swaminathan K."/>
            <person name="Moose S.P."/>
            <person name="Guerrero-Gonzalez M.L."/>
            <person name="Marino-Ramirez L."/>
            <person name="Landsman D."/>
            <person name="Rodriguez-Kessler M."/>
            <person name="Delgado-Sanchez P."/>
        </authorList>
    </citation>
    <scope>NUCLEOTIDE SEQUENCE</scope>
    <source>
        <tissue evidence="2">Cladode</tissue>
    </source>
</reference>
<dbReference type="InterPro" id="IPR011009">
    <property type="entry name" value="Kinase-like_dom_sf"/>
</dbReference>
<dbReference type="EMBL" id="GISG01257319">
    <property type="protein sequence ID" value="MBA4673019.1"/>
    <property type="molecule type" value="Transcribed_RNA"/>
</dbReference>
<dbReference type="AlphaFoldDB" id="A0A7C9APK3"/>
<proteinExistence type="predicted"/>
<protein>
    <recommendedName>
        <fullName evidence="1">ABC1 atypical kinase-like domain-containing protein</fullName>
    </recommendedName>
</protein>
<reference evidence="2" key="1">
    <citation type="journal article" date="2013" name="J. Plant Res.">
        <title>Effect of fungi and light on seed germination of three Opuntia species from semiarid lands of central Mexico.</title>
        <authorList>
            <person name="Delgado-Sanchez P."/>
            <person name="Jimenez-Bremont J.F."/>
            <person name="Guerrero-Gonzalez Mde L."/>
            <person name="Flores J."/>
        </authorList>
    </citation>
    <scope>NUCLEOTIDE SEQUENCE</scope>
    <source>
        <tissue evidence="2">Cladode</tissue>
    </source>
</reference>
<dbReference type="Gene3D" id="1.10.510.10">
    <property type="entry name" value="Transferase(Phosphotransferase) domain 1"/>
    <property type="match status" value="1"/>
</dbReference>
<sequence length="269" mass="29932">MQFCPGYKVDDLDSLQKSGVDPRKVAKTLVEVFAEMIFIHGFVHGDPHPGNILVSPNGQKGFTLVLLDHGMYKELDDGFRRDYCRFWKALILRNADEIQRIGEYFGVGGYARYLPLIFTGKPINSKSALGKGMSDEEKNIVKQELKGLAMEDISSFMESLPSDFLIILRTDGVIRSILSKLGVSRSVRLVTYAKHAVYGLSVVRDSKSGSMLVALLSIIRSKLSYLQFQCILGVLGLISWLDDVRHLSSKSLRSLLATAQRLGFSHANS</sequence>
<dbReference type="PANTHER" id="PTHR43173">
    <property type="entry name" value="ABC1 FAMILY PROTEIN"/>
    <property type="match status" value="1"/>
</dbReference>
<name>A0A7C9APK3_OPUST</name>
<dbReference type="PANTHER" id="PTHR43173:SF28">
    <property type="entry name" value="AARF DOMAIN CONTAINING KINASE 5"/>
    <property type="match status" value="1"/>
</dbReference>
<evidence type="ECO:0000313" key="2">
    <source>
        <dbReference type="EMBL" id="MBA4673019.1"/>
    </source>
</evidence>
<dbReference type="InterPro" id="IPR051130">
    <property type="entry name" value="Mito_struct-func_regulator"/>
</dbReference>
<evidence type="ECO:0000259" key="1">
    <source>
        <dbReference type="Pfam" id="PF03109"/>
    </source>
</evidence>